<dbReference type="AlphaFoldDB" id="A0A385SLB9"/>
<evidence type="ECO:0000313" key="5">
    <source>
        <dbReference type="EMBL" id="AYB30725.1"/>
    </source>
</evidence>
<dbReference type="EMBL" id="CP032382">
    <property type="protein sequence ID" value="AYB30725.1"/>
    <property type="molecule type" value="Genomic_DNA"/>
</dbReference>
<dbReference type="GO" id="GO:0008239">
    <property type="term" value="F:dipeptidyl-peptidase activity"/>
    <property type="evidence" value="ECO:0007669"/>
    <property type="project" value="TreeGrafter"/>
</dbReference>
<keyword evidence="2" id="KW-0732">Signal</keyword>
<dbReference type="Pfam" id="PF00326">
    <property type="entry name" value="Peptidase_S9"/>
    <property type="match status" value="1"/>
</dbReference>
<gene>
    <name evidence="5" type="ORF">D4L85_09090</name>
</gene>
<evidence type="ECO:0000313" key="6">
    <source>
        <dbReference type="Proteomes" id="UP000266183"/>
    </source>
</evidence>
<evidence type="ECO:0000259" key="3">
    <source>
        <dbReference type="Pfam" id="PF00326"/>
    </source>
</evidence>
<evidence type="ECO:0000256" key="1">
    <source>
        <dbReference type="ARBA" id="ARBA00023180"/>
    </source>
</evidence>
<proteinExistence type="predicted"/>
<feature type="signal peptide" evidence="2">
    <location>
        <begin position="1"/>
        <end position="20"/>
    </location>
</feature>
<protein>
    <submittedName>
        <fullName evidence="5">S9 family peptidase</fullName>
    </submittedName>
</protein>
<keyword evidence="1" id="KW-0325">Glycoprotein</keyword>
<dbReference type="Gene3D" id="3.40.50.1820">
    <property type="entry name" value="alpha/beta hydrolase"/>
    <property type="match status" value="1"/>
</dbReference>
<dbReference type="PANTHER" id="PTHR11731">
    <property type="entry name" value="PROTEASE FAMILY S9B,C DIPEPTIDYL-PEPTIDASE IV-RELATED"/>
    <property type="match status" value="1"/>
</dbReference>
<sequence>MHPRLVLILVLAAFFTSAIAQKEITVEDFTTKNTFAERTVTGINWMNDGKFYSTLEGNKIVKYNIATGQPVETLLDGNQLTPALVIQQYSFSADEQKLLVLNSRESVYRRSFTAEYYVYDRTAKTLTPLSSQGRQSYATFSPDGKRVAFVRKNNVFYVDLETKTETQVTSDGQFNAIINGTTDWVYEEEFSFVEGFYWSPDGKKLAYYRFDESAVKEYDMQVWGTALYPREYKFKYPKAGEVNSSVEVWIYDLASRQKVKAALPEEKDFYIPRVKWTTHPNVLSVSTLNRLQNHFQLFHADATTGACTRVLNEKNETYVDLELLDDLIYLQNGKQFIRASESSGFKHFYLHNLDGSLVQPITTGPYEISTVVGCDEKTKTLYYTGTEASPMQRQFYSISFDGKKKTKLSAAAGTHVINMSPDFQFYLDYHNSTTQPNVVSLYQTKKNTLVKVLEKNENLSKTATEYKLAQKEFFTYKTVDGTELNGMMMKPEHFDASKKYPVLIYQYSGPGSQNVSDAFAGGHYYFHQMLTQKGYIVAVIDTRGTGGRGEAFRKITYKQLGKLELEDHIAGAKFLSGLNYVDGKRIGIWGWSYGGYMTSLAMTKGGDTFAMGIAVAPVTNWRFYDTIYTERYLQTPALNAAGYDENSPLTFAANLQGKFLLVHGTGDDNVHFQNSVAFENALVNAGKQFQSFYYPDKHHGIQGAKTRLHLYTMLVSYVVEHL</sequence>
<dbReference type="KEGG" id="chk:D4L85_09090"/>
<dbReference type="Proteomes" id="UP000266183">
    <property type="component" value="Chromosome"/>
</dbReference>
<feature type="chain" id="PRO_5017409818" evidence="2">
    <location>
        <begin position="21"/>
        <end position="722"/>
    </location>
</feature>
<evidence type="ECO:0000256" key="2">
    <source>
        <dbReference type="SAM" id="SignalP"/>
    </source>
</evidence>
<accession>A0A385SLB9</accession>
<dbReference type="SUPFAM" id="SSF53474">
    <property type="entry name" value="alpha/beta-Hydrolases"/>
    <property type="match status" value="1"/>
</dbReference>
<dbReference type="InterPro" id="IPR029058">
    <property type="entry name" value="AB_hydrolase_fold"/>
</dbReference>
<dbReference type="GO" id="GO:0006508">
    <property type="term" value="P:proteolysis"/>
    <property type="evidence" value="ECO:0007669"/>
    <property type="project" value="InterPro"/>
</dbReference>
<dbReference type="InterPro" id="IPR050278">
    <property type="entry name" value="Serine_Prot_S9B/DPPIV"/>
</dbReference>
<dbReference type="SUPFAM" id="SSF82171">
    <property type="entry name" value="DPP6 N-terminal domain-like"/>
    <property type="match status" value="1"/>
</dbReference>
<dbReference type="OrthoDB" id="9812921at2"/>
<dbReference type="Gene3D" id="2.140.10.30">
    <property type="entry name" value="Dipeptidylpeptidase IV, N-terminal domain"/>
    <property type="match status" value="1"/>
</dbReference>
<name>A0A385SLB9_9BACT</name>
<feature type="domain" description="Dipeptidylpeptidase IV N-terminal" evidence="4">
    <location>
        <begin position="92"/>
        <end position="436"/>
    </location>
</feature>
<dbReference type="GO" id="GO:0008236">
    <property type="term" value="F:serine-type peptidase activity"/>
    <property type="evidence" value="ECO:0007669"/>
    <property type="project" value="InterPro"/>
</dbReference>
<dbReference type="FunFam" id="3.40.50.1820:FF:000003">
    <property type="entry name" value="Dipeptidyl peptidase 4"/>
    <property type="match status" value="1"/>
</dbReference>
<dbReference type="InterPro" id="IPR002469">
    <property type="entry name" value="Peptidase_S9B_N"/>
</dbReference>
<dbReference type="Pfam" id="PF00930">
    <property type="entry name" value="DPPIV_N"/>
    <property type="match status" value="1"/>
</dbReference>
<dbReference type="PANTHER" id="PTHR11731:SF193">
    <property type="entry name" value="DIPEPTIDYL PEPTIDASE 9"/>
    <property type="match status" value="1"/>
</dbReference>
<dbReference type="RefSeq" id="WP_119754029.1">
    <property type="nucleotide sequence ID" value="NZ_CP032382.1"/>
</dbReference>
<dbReference type="InterPro" id="IPR001375">
    <property type="entry name" value="Peptidase_S9_cat"/>
</dbReference>
<reference evidence="6" key="1">
    <citation type="submission" date="2018-09" db="EMBL/GenBank/DDBJ databases">
        <title>Chryseolinea sp. KIS68-18 isolated from soil.</title>
        <authorList>
            <person name="Weon H.-Y."/>
            <person name="Kwon S.-W."/>
            <person name="Lee S.A."/>
        </authorList>
    </citation>
    <scope>NUCLEOTIDE SEQUENCE [LARGE SCALE GENOMIC DNA]</scope>
    <source>
        <strain evidence="6">KIS68-18</strain>
    </source>
</reference>
<keyword evidence="6" id="KW-1185">Reference proteome</keyword>
<organism evidence="5 6">
    <name type="scientific">Chryseolinea soli</name>
    <dbReference type="NCBI Taxonomy" id="2321403"/>
    <lineage>
        <taxon>Bacteria</taxon>
        <taxon>Pseudomonadati</taxon>
        <taxon>Bacteroidota</taxon>
        <taxon>Cytophagia</taxon>
        <taxon>Cytophagales</taxon>
        <taxon>Fulvivirgaceae</taxon>
        <taxon>Chryseolinea</taxon>
    </lineage>
</organism>
<evidence type="ECO:0000259" key="4">
    <source>
        <dbReference type="Pfam" id="PF00930"/>
    </source>
</evidence>
<feature type="domain" description="Peptidase S9 prolyl oligopeptidase catalytic" evidence="3">
    <location>
        <begin position="528"/>
        <end position="722"/>
    </location>
</feature>